<accession>A0AAV9MTQ2</accession>
<feature type="region of interest" description="Disordered" evidence="3">
    <location>
        <begin position="171"/>
        <end position="194"/>
    </location>
</feature>
<name>A0AAV9MTQ2_9EURO</name>
<feature type="region of interest" description="Disordered" evidence="3">
    <location>
        <begin position="468"/>
        <end position="505"/>
    </location>
</feature>
<evidence type="ECO:0000259" key="5">
    <source>
        <dbReference type="Pfam" id="PF16206"/>
    </source>
</evidence>
<dbReference type="InterPro" id="IPR032817">
    <property type="entry name" value="Mon2_C"/>
</dbReference>
<evidence type="ECO:0000313" key="7">
    <source>
        <dbReference type="EMBL" id="KAK5044894.1"/>
    </source>
</evidence>
<dbReference type="GeneID" id="89978424"/>
<evidence type="ECO:0000313" key="8">
    <source>
        <dbReference type="Proteomes" id="UP001358417"/>
    </source>
</evidence>
<dbReference type="Proteomes" id="UP001358417">
    <property type="component" value="Unassembled WGS sequence"/>
</dbReference>
<dbReference type="InterPro" id="IPR016024">
    <property type="entry name" value="ARM-type_fold"/>
</dbReference>
<organism evidence="7 8">
    <name type="scientific">Exophiala bonariae</name>
    <dbReference type="NCBI Taxonomy" id="1690606"/>
    <lineage>
        <taxon>Eukaryota</taxon>
        <taxon>Fungi</taxon>
        <taxon>Dikarya</taxon>
        <taxon>Ascomycota</taxon>
        <taxon>Pezizomycotina</taxon>
        <taxon>Eurotiomycetes</taxon>
        <taxon>Chaetothyriomycetidae</taxon>
        <taxon>Chaetothyriales</taxon>
        <taxon>Herpotrichiellaceae</taxon>
        <taxon>Exophiala</taxon>
    </lineage>
</organism>
<dbReference type="GO" id="GO:0005794">
    <property type="term" value="C:Golgi apparatus"/>
    <property type="evidence" value="ECO:0007669"/>
    <property type="project" value="UniProtKB-ARBA"/>
</dbReference>
<dbReference type="InterPro" id="IPR032691">
    <property type="entry name" value="Mon2/Sec7/BIG1-like_HUS"/>
</dbReference>
<protein>
    <recommendedName>
        <fullName evidence="9">Protein MON2 homolog</fullName>
    </recommendedName>
</protein>
<dbReference type="Pfam" id="PF12783">
    <property type="entry name" value="Sec7-like_HUS"/>
    <property type="match status" value="1"/>
</dbReference>
<feature type="domain" description="Mon2 C-terminal" evidence="5">
    <location>
        <begin position="984"/>
        <end position="1111"/>
    </location>
</feature>
<dbReference type="InterPro" id="IPR032629">
    <property type="entry name" value="DCB_dom"/>
</dbReference>
<evidence type="ECO:0000256" key="1">
    <source>
        <dbReference type="ARBA" id="ARBA00022448"/>
    </source>
</evidence>
<dbReference type="GO" id="GO:0015031">
    <property type="term" value="P:protein transport"/>
    <property type="evidence" value="ECO:0007669"/>
    <property type="project" value="UniProtKB-KW"/>
</dbReference>
<evidence type="ECO:0008006" key="9">
    <source>
        <dbReference type="Google" id="ProtNLM"/>
    </source>
</evidence>
<dbReference type="Pfam" id="PF16213">
    <property type="entry name" value="DCB"/>
    <property type="match status" value="1"/>
</dbReference>
<proteinExistence type="predicted"/>
<feature type="domain" description="Mon2/Sec7/BIG1-like dimerisation and cyclophilin-binding" evidence="6">
    <location>
        <begin position="5"/>
        <end position="169"/>
    </location>
</feature>
<keyword evidence="2" id="KW-0653">Protein transport</keyword>
<dbReference type="Pfam" id="PF16206">
    <property type="entry name" value="Mon2_C"/>
    <property type="match status" value="1"/>
</dbReference>
<keyword evidence="1" id="KW-0813">Transport</keyword>
<evidence type="ECO:0000259" key="6">
    <source>
        <dbReference type="Pfam" id="PF16213"/>
    </source>
</evidence>
<dbReference type="SUPFAM" id="SSF48371">
    <property type="entry name" value="ARM repeat"/>
    <property type="match status" value="1"/>
</dbReference>
<dbReference type="RefSeq" id="XP_064700538.1">
    <property type="nucleotide sequence ID" value="XM_064853803.1"/>
</dbReference>
<gene>
    <name evidence="7" type="ORF">LTR84_010266</name>
</gene>
<keyword evidence="8" id="KW-1185">Reference proteome</keyword>
<feature type="region of interest" description="Disordered" evidence="3">
    <location>
        <begin position="751"/>
        <end position="785"/>
    </location>
</feature>
<feature type="domain" description="Mon2/Sec7/BIG1-like HUS" evidence="4">
    <location>
        <begin position="198"/>
        <end position="348"/>
    </location>
</feature>
<evidence type="ECO:0000256" key="2">
    <source>
        <dbReference type="ARBA" id="ARBA00022927"/>
    </source>
</evidence>
<comment type="caution">
    <text evidence="7">The sequence shown here is derived from an EMBL/GenBank/DDBJ whole genome shotgun (WGS) entry which is preliminary data.</text>
</comment>
<reference evidence="7 8" key="1">
    <citation type="submission" date="2023-08" db="EMBL/GenBank/DDBJ databases">
        <title>Black Yeasts Isolated from many extreme environments.</title>
        <authorList>
            <person name="Coleine C."/>
            <person name="Stajich J.E."/>
            <person name="Selbmann L."/>
        </authorList>
    </citation>
    <scope>NUCLEOTIDE SEQUENCE [LARGE SCALE GENOMIC DNA]</scope>
    <source>
        <strain evidence="7 8">CCFEE 5792</strain>
    </source>
</reference>
<sequence length="1738" mass="191418">MTQAFLQSELTSLISDSKRKHSDVRSAAEQSLADLRAISVTSETQLAGDLVRRTDFINPFILACKTKNIKLVSSGTVCLQRLTASRAIPRSRLQDLLDAFGEAVNSGYEPQLKILQTLPSLLQLYASDIYGDLLAKILEICVALQASRTAIVSNTAAATFQQLVNSVFDHGAKTQPPHSPSDSESEDRSNQQTDGYGDAVRLFDDLCLLLNHQAPSFVRLEALSPEFLLETLQTILSSHTAWIVSQLGLIQTCRDHLFPGLSRQINRKDGFGTIVRAVAILLILLQAAAELFQEQLQPVVTSLIHALEKDANNLWKRALCMEFFREIFADFGTLRKLFELFDTAGDSKIIGLLMASFVRIAAEDPSLIGLGRQSTIPIHRGNDLRGDEIASIEAQGLGGAITSVSSADLTTTGLSTEWSVLNTPLMRQPDRQAPPALPSTYVYALVLECTASFCDGVSKFVMPLSVPSRSARRGSGEEARRNSMAADPNEDEQPRKPQRSATSSQKYQRLVNPLQLSKHPSLAQIQLCATMVEAFWPAALATCSTFLNSALDSEFYHILIRSVQKLAQVSGVLELSTPRDALLTTLAKASIPANASSVIAAYQSSKAPKSTSLEEIEEQLDGLKSPRENHPPAVFPSGSSPLNVRHLLCLRALLNLGIALGPTLEQGAWFILIETMQQVEALIAIPTLATGSQAGTPKIGSTGHESQTTLASEIASVQAATKRMLESTRGYHATSFANVINALFRLLGENERESSPGPNREMISSPLSKSKLDLSRPTHHSSRSVSGLWTKSKTLDMETGFVLNKTSEISRINLHRFTQPLEDEQSWDLITSRLLKLCQNNAVSDSHRIQSASIVDLIAMETVKLLDDANHKVEDPDIVRAWCLQALLKQLQVLNASDLQNGDDVEYEIHKRLLDALESMLSHSGDSLSESWPIALDTLSLSFARLELEQELVSNGPPDLTELREKNAQILRVGFRSIQLITSDFLSVLSVESLAKLARLLREFGSQDFDMNVALTSTTLLWSLASQTLTRLETIESAYLPLDDTNKGEVNSLPTADGAEQLWSITVSELLQLCNNDRGDVRNAATRVLLKTLEASSDSLSPGAWSTVLVNGVLGTISVSLDQLQDEKHNQEDWMSSVAQLIEGITLIIIQNLNVISKHGTFAKTWGCLMDVFEAIIDTRSLKASSLAFSDIDQLLSSLPVLGEFDHALLSPALRIWSTHHPADIQGTEDQNPNQAAVTAHAKMFVQAYRTCPSAVQKFDLDGDRVQDLLSIAIRQTVISARHPPYTSDVKIPSTEQKEVLECLSILKTLLKGTVDNYFKYLLDLLRSILLIENGRVNATKKPAIMKSMQRPTFIAFASACLDIVRFIILECSQGQTFMDQQLIEEAFIVLSALISTKYTDFPSNNDAPLWKNATTTAIVMLEATTKECQKARKTTAQIHIGRTAESLIPLTRQILASEGLSKGPIKQKQEILVEDETFDIEQFQRLHDCIVTLFQQSSVDQSSCRKYAITIFNASLLAKPWFSDIPVDLENDPLKGLTDPRPGSVHRPVFAVRRRICYAALNALFDLVTRQPRGESSFNDEGDLDGRNSPFALHLAQNASPYLLLRVVLPLKTLMSDQRLRGLTPPPLPQQAELQTVLTKFVQLRSDGRAFAKITASIDPSKNYDDDGDQDNYDESSDDGKEHLRILYQFLLRVSIFWRGLPRLKGEGAWQADEPGRAVDAAISQWSEVVGEAWGGV</sequence>
<dbReference type="EMBL" id="JAVRRD010000041">
    <property type="protein sequence ID" value="KAK5044894.1"/>
    <property type="molecule type" value="Genomic_DNA"/>
</dbReference>
<evidence type="ECO:0000256" key="3">
    <source>
        <dbReference type="SAM" id="MobiDB-lite"/>
    </source>
</evidence>
<evidence type="ECO:0000259" key="4">
    <source>
        <dbReference type="Pfam" id="PF12783"/>
    </source>
</evidence>